<evidence type="ECO:0000313" key="2">
    <source>
        <dbReference type="EMBL" id="ETN99706.1"/>
    </source>
</evidence>
<reference evidence="2 3" key="1">
    <citation type="journal article" date="2013" name="Curr. Biol.">
        <title>The Genome of the Foraminiferan Reticulomyxa filosa.</title>
        <authorList>
            <person name="Glockner G."/>
            <person name="Hulsmann N."/>
            <person name="Schleicher M."/>
            <person name="Noegel A.A."/>
            <person name="Eichinger L."/>
            <person name="Gallinger C."/>
            <person name="Pawlowski J."/>
            <person name="Sierra R."/>
            <person name="Euteneuer U."/>
            <person name="Pillet L."/>
            <person name="Moustafa A."/>
            <person name="Platzer M."/>
            <person name="Groth M."/>
            <person name="Szafranski K."/>
            <person name="Schliwa M."/>
        </authorList>
    </citation>
    <scope>NUCLEOTIDE SEQUENCE [LARGE SCALE GENOMIC DNA]</scope>
</reference>
<dbReference type="EMBL" id="ASPP01043165">
    <property type="protein sequence ID" value="ETN99706.1"/>
    <property type="molecule type" value="Genomic_DNA"/>
</dbReference>
<feature type="compositionally biased region" description="Low complexity" evidence="1">
    <location>
        <begin position="31"/>
        <end position="42"/>
    </location>
</feature>
<dbReference type="Proteomes" id="UP000023152">
    <property type="component" value="Unassembled WGS sequence"/>
</dbReference>
<evidence type="ECO:0000313" key="3">
    <source>
        <dbReference type="Proteomes" id="UP000023152"/>
    </source>
</evidence>
<sequence>MNFFSRFKKPPVGANVRDAGSDDAHVSNDAGGSRSSSLNNGRGNDENLASEISGIEENVRQGHYTKSVQRLREILEKHPNNWKCHYLMAMILDKIFAVEEVIHHMKLALEHIPSDDELKNEKVDLMGQLSLAYAKEDKWQTMADICQKALQLNAYNVTALRAGALVCALGNQYSNAAVYYKRALEVCPTDLDLLCDLISFYYLFGNWDLMAQYCLTVTKASKYTQDSFEYAKWMLTRMYRLSVVPFLFLFFI</sequence>
<keyword evidence="3" id="KW-1185">Reference proteome</keyword>
<dbReference type="InterPro" id="IPR019734">
    <property type="entry name" value="TPR_rpt"/>
</dbReference>
<accession>X6LEZ8</accession>
<organism evidence="2 3">
    <name type="scientific">Reticulomyxa filosa</name>
    <dbReference type="NCBI Taxonomy" id="46433"/>
    <lineage>
        <taxon>Eukaryota</taxon>
        <taxon>Sar</taxon>
        <taxon>Rhizaria</taxon>
        <taxon>Retaria</taxon>
        <taxon>Foraminifera</taxon>
        <taxon>Monothalamids</taxon>
        <taxon>Reticulomyxidae</taxon>
        <taxon>Reticulomyxa</taxon>
    </lineage>
</organism>
<dbReference type="Gene3D" id="1.25.40.10">
    <property type="entry name" value="Tetratricopeptide repeat domain"/>
    <property type="match status" value="1"/>
</dbReference>
<dbReference type="SMART" id="SM00028">
    <property type="entry name" value="TPR"/>
    <property type="match status" value="3"/>
</dbReference>
<evidence type="ECO:0000256" key="1">
    <source>
        <dbReference type="SAM" id="MobiDB-lite"/>
    </source>
</evidence>
<gene>
    <name evidence="2" type="ORF">RFI_37764</name>
</gene>
<protein>
    <submittedName>
        <fullName evidence="2">Uncharacterized protein</fullName>
    </submittedName>
</protein>
<comment type="caution">
    <text evidence="2">The sequence shown here is derived from an EMBL/GenBank/DDBJ whole genome shotgun (WGS) entry which is preliminary data.</text>
</comment>
<dbReference type="SUPFAM" id="SSF48452">
    <property type="entry name" value="TPR-like"/>
    <property type="match status" value="1"/>
</dbReference>
<dbReference type="InterPro" id="IPR011990">
    <property type="entry name" value="TPR-like_helical_dom_sf"/>
</dbReference>
<feature type="region of interest" description="Disordered" evidence="1">
    <location>
        <begin position="14"/>
        <end position="47"/>
    </location>
</feature>
<name>X6LEZ8_RETFI</name>
<dbReference type="AlphaFoldDB" id="X6LEZ8"/>
<proteinExistence type="predicted"/>